<reference evidence="2 3" key="1">
    <citation type="submission" date="2020-08" db="EMBL/GenBank/DDBJ databases">
        <title>Genomic Encyclopedia of Type Strains, Phase III (KMG-III): the genomes of soil and plant-associated and newly described type strains.</title>
        <authorList>
            <person name="Whitman W."/>
        </authorList>
    </citation>
    <scope>NUCLEOTIDE SEQUENCE [LARGE SCALE GENOMIC DNA]</scope>
    <source>
        <strain evidence="2 3">CECT 3273</strain>
    </source>
</reference>
<gene>
    <name evidence="2" type="ORF">FHS37_006966</name>
</gene>
<evidence type="ECO:0000313" key="2">
    <source>
        <dbReference type="EMBL" id="MBB4902869.1"/>
    </source>
</evidence>
<protein>
    <submittedName>
        <fullName evidence="2">Catechol 2,3-dioxygenase-like lactoylglutathione lyase family enzyme</fullName>
    </submittedName>
</protein>
<dbReference type="Pfam" id="PF00903">
    <property type="entry name" value="Glyoxalase"/>
    <property type="match status" value="1"/>
</dbReference>
<keyword evidence="2" id="KW-0456">Lyase</keyword>
<dbReference type="AlphaFoldDB" id="A0A7W7PX36"/>
<sequence>MAVPNMVIVYVSDAPASTRFYAELFDIEPSFETPRFVSFPLTDGFELALWSGVSDHLTAPRTSELCVTVDGGPERIDQQFRDWTAKGVKTVEEPHDEVFGRTFVVADPDGNLIRVAPVD</sequence>
<dbReference type="SUPFAM" id="SSF54593">
    <property type="entry name" value="Glyoxalase/Bleomycin resistance protein/Dihydroxybiphenyl dioxygenase"/>
    <property type="match status" value="1"/>
</dbReference>
<dbReference type="PROSITE" id="PS51819">
    <property type="entry name" value="VOC"/>
    <property type="match status" value="1"/>
</dbReference>
<dbReference type="Proteomes" id="UP000579523">
    <property type="component" value="Unassembled WGS sequence"/>
</dbReference>
<dbReference type="InterPro" id="IPR029068">
    <property type="entry name" value="Glyas_Bleomycin-R_OHBP_Dase"/>
</dbReference>
<feature type="domain" description="VOC" evidence="1">
    <location>
        <begin position="3"/>
        <end position="118"/>
    </location>
</feature>
<dbReference type="EMBL" id="JACHJI010000019">
    <property type="protein sequence ID" value="MBB4902869.1"/>
    <property type="molecule type" value="Genomic_DNA"/>
</dbReference>
<name>A0A7W7PX36_9ACTN</name>
<dbReference type="GO" id="GO:0016829">
    <property type="term" value="F:lyase activity"/>
    <property type="evidence" value="ECO:0007669"/>
    <property type="project" value="UniProtKB-KW"/>
</dbReference>
<evidence type="ECO:0000313" key="3">
    <source>
        <dbReference type="Proteomes" id="UP000579523"/>
    </source>
</evidence>
<dbReference type="InterPro" id="IPR026275">
    <property type="entry name" value="Glyoxalase/dOase/EhpR"/>
</dbReference>
<organism evidence="2 3">
    <name type="scientific">Streptomyces griseomycini</name>
    <dbReference type="NCBI Taxonomy" id="66895"/>
    <lineage>
        <taxon>Bacteria</taxon>
        <taxon>Bacillati</taxon>
        <taxon>Actinomycetota</taxon>
        <taxon>Actinomycetes</taxon>
        <taxon>Kitasatosporales</taxon>
        <taxon>Streptomycetaceae</taxon>
        <taxon>Streptomyces</taxon>
    </lineage>
</organism>
<dbReference type="Gene3D" id="3.30.720.120">
    <property type="match status" value="1"/>
</dbReference>
<comment type="caution">
    <text evidence="2">The sequence shown here is derived from an EMBL/GenBank/DDBJ whole genome shotgun (WGS) entry which is preliminary data.</text>
</comment>
<keyword evidence="3" id="KW-1185">Reference proteome</keyword>
<dbReference type="RefSeq" id="WP_184828469.1">
    <property type="nucleotide sequence ID" value="NZ_BMTI01000027.1"/>
</dbReference>
<dbReference type="Gene3D" id="3.30.720.110">
    <property type="match status" value="1"/>
</dbReference>
<dbReference type="PIRSF" id="PIRSF039020">
    <property type="entry name" value="EhpR"/>
    <property type="match status" value="1"/>
</dbReference>
<accession>A0A7W7PX36</accession>
<dbReference type="InterPro" id="IPR004360">
    <property type="entry name" value="Glyas_Fos-R_dOase_dom"/>
</dbReference>
<evidence type="ECO:0000259" key="1">
    <source>
        <dbReference type="PROSITE" id="PS51819"/>
    </source>
</evidence>
<proteinExistence type="predicted"/>
<dbReference type="InterPro" id="IPR037523">
    <property type="entry name" value="VOC_core"/>
</dbReference>